<dbReference type="InterPro" id="IPR036236">
    <property type="entry name" value="Znf_C2H2_sf"/>
</dbReference>
<keyword evidence="1" id="KW-0862">Zinc</keyword>
<gene>
    <name evidence="3" type="primary">lola_3</name>
    <name evidence="3" type="ORF">Bhyg_07162</name>
</gene>
<evidence type="ECO:0000313" key="3">
    <source>
        <dbReference type="EMBL" id="KAJ6642215.1"/>
    </source>
</evidence>
<reference evidence="3" key="1">
    <citation type="submission" date="2022-07" db="EMBL/GenBank/DDBJ databases">
        <authorList>
            <person name="Trinca V."/>
            <person name="Uliana J.V.C."/>
            <person name="Torres T.T."/>
            <person name="Ward R.J."/>
            <person name="Monesi N."/>
        </authorList>
    </citation>
    <scope>NUCLEOTIDE SEQUENCE</scope>
    <source>
        <strain evidence="3">HSMRA1968</strain>
        <tissue evidence="3">Whole embryos</tissue>
    </source>
</reference>
<dbReference type="EMBL" id="WJQU01000002">
    <property type="protein sequence ID" value="KAJ6642215.1"/>
    <property type="molecule type" value="Genomic_DNA"/>
</dbReference>
<keyword evidence="1" id="KW-0479">Metal-binding</keyword>
<keyword evidence="4" id="KW-1185">Reference proteome</keyword>
<dbReference type="AlphaFoldDB" id="A0A9Q0N235"/>
<comment type="caution">
    <text evidence="3">The sequence shown here is derived from an EMBL/GenBank/DDBJ whole genome shotgun (WGS) entry which is preliminary data.</text>
</comment>
<protein>
    <submittedName>
        <fullName evidence="3">Longitudinals lacking protein, isoforms A/B/D/L</fullName>
    </submittedName>
</protein>
<dbReference type="GO" id="GO:0008270">
    <property type="term" value="F:zinc ion binding"/>
    <property type="evidence" value="ECO:0007669"/>
    <property type="project" value="UniProtKB-KW"/>
</dbReference>
<dbReference type="OrthoDB" id="2687452at2759"/>
<evidence type="ECO:0000256" key="1">
    <source>
        <dbReference type="PROSITE-ProRule" id="PRU00042"/>
    </source>
</evidence>
<evidence type="ECO:0000313" key="4">
    <source>
        <dbReference type="Proteomes" id="UP001151699"/>
    </source>
</evidence>
<dbReference type="InterPro" id="IPR013087">
    <property type="entry name" value="Znf_C2H2_type"/>
</dbReference>
<feature type="domain" description="C2H2-type" evidence="2">
    <location>
        <begin position="87"/>
        <end position="115"/>
    </location>
</feature>
<dbReference type="Gene3D" id="3.30.160.60">
    <property type="entry name" value="Classic Zinc Finger"/>
    <property type="match status" value="1"/>
</dbReference>
<dbReference type="PROSITE" id="PS50157">
    <property type="entry name" value="ZINC_FINGER_C2H2_2"/>
    <property type="match status" value="2"/>
</dbReference>
<proteinExistence type="predicted"/>
<evidence type="ECO:0000259" key="2">
    <source>
        <dbReference type="PROSITE" id="PS50157"/>
    </source>
</evidence>
<feature type="domain" description="C2H2-type" evidence="2">
    <location>
        <begin position="58"/>
        <end position="85"/>
    </location>
</feature>
<name>A0A9Q0N235_9DIPT</name>
<dbReference type="SMART" id="SM00355">
    <property type="entry name" value="ZnF_C2H2"/>
    <property type="match status" value="2"/>
</dbReference>
<dbReference type="Pfam" id="PF00096">
    <property type="entry name" value="zf-C2H2"/>
    <property type="match status" value="2"/>
</dbReference>
<feature type="non-terminal residue" evidence="3">
    <location>
        <position position="117"/>
    </location>
</feature>
<dbReference type="SUPFAM" id="SSF57667">
    <property type="entry name" value="beta-beta-alpha zinc fingers"/>
    <property type="match status" value="1"/>
</dbReference>
<accession>A0A9Q0N235</accession>
<keyword evidence="1" id="KW-0863">Zinc-finger</keyword>
<sequence length="117" mass="13880">YFTDFKRLTENLPSKKEITRRSVARRGRAHSIEPISLRFERKRNNIRYNRRAESQINYPCKACGKMYKHRGNLARHIKYECGVDALFACRLCGRKFSQYCNLTRHVSSQHSELKVDV</sequence>
<dbReference type="Proteomes" id="UP001151699">
    <property type="component" value="Chromosome B"/>
</dbReference>
<dbReference type="PROSITE" id="PS00028">
    <property type="entry name" value="ZINC_FINGER_C2H2_1"/>
    <property type="match status" value="1"/>
</dbReference>
<organism evidence="3 4">
    <name type="scientific">Pseudolycoriella hygida</name>
    <dbReference type="NCBI Taxonomy" id="35572"/>
    <lineage>
        <taxon>Eukaryota</taxon>
        <taxon>Metazoa</taxon>
        <taxon>Ecdysozoa</taxon>
        <taxon>Arthropoda</taxon>
        <taxon>Hexapoda</taxon>
        <taxon>Insecta</taxon>
        <taxon>Pterygota</taxon>
        <taxon>Neoptera</taxon>
        <taxon>Endopterygota</taxon>
        <taxon>Diptera</taxon>
        <taxon>Nematocera</taxon>
        <taxon>Sciaroidea</taxon>
        <taxon>Sciaridae</taxon>
        <taxon>Pseudolycoriella</taxon>
    </lineage>
</organism>